<evidence type="ECO:0000256" key="3">
    <source>
        <dbReference type="ARBA" id="ARBA00010535"/>
    </source>
</evidence>
<evidence type="ECO:0000256" key="7">
    <source>
        <dbReference type="ARBA" id="ARBA00022792"/>
    </source>
</evidence>
<evidence type="ECO:0000256" key="6">
    <source>
        <dbReference type="ARBA" id="ARBA00022692"/>
    </source>
</evidence>
<feature type="transmembrane region" description="Helical" evidence="14">
    <location>
        <begin position="77"/>
        <end position="98"/>
    </location>
</feature>
<dbReference type="PROSITE" id="PS00667">
    <property type="entry name" value="COMPLEX1_ND1_1"/>
    <property type="match status" value="1"/>
</dbReference>
<keyword evidence="9 13" id="KW-0830">Ubiquinone</keyword>
<evidence type="ECO:0000256" key="11">
    <source>
        <dbReference type="ARBA" id="ARBA00023136"/>
    </source>
</evidence>
<feature type="transmembrane region" description="Helical" evidence="14">
    <location>
        <begin position="153"/>
        <end position="176"/>
    </location>
</feature>
<comment type="function">
    <text evidence="1">Core subunit of the mitochondrial membrane respiratory chain NADH dehydrogenase (Complex I) that is believed to belong to the minimal assembly required for catalysis. Complex I functions in the transfer of electrons from NADH to the respiratory chain. The immediate electron acceptor for the enzyme is believed to be ubiquinone.</text>
</comment>
<evidence type="ECO:0000256" key="8">
    <source>
        <dbReference type="ARBA" id="ARBA00022989"/>
    </source>
</evidence>
<evidence type="ECO:0000256" key="10">
    <source>
        <dbReference type="ARBA" id="ARBA00023128"/>
    </source>
</evidence>
<dbReference type="GO" id="GO:0005743">
    <property type="term" value="C:mitochondrial inner membrane"/>
    <property type="evidence" value="ECO:0007669"/>
    <property type="project" value="UniProtKB-SubCell"/>
</dbReference>
<name>A0A3G5BC87_9HYME</name>
<evidence type="ECO:0000256" key="2">
    <source>
        <dbReference type="ARBA" id="ARBA00004448"/>
    </source>
</evidence>
<keyword evidence="5" id="KW-0813">Transport</keyword>
<keyword evidence="12" id="KW-0520">NAD</keyword>
<evidence type="ECO:0000256" key="4">
    <source>
        <dbReference type="ARBA" id="ARBA00021009"/>
    </source>
</evidence>
<geneLocation type="mitochondrion" evidence="15"/>
<keyword evidence="11 14" id="KW-0472">Membrane</keyword>
<evidence type="ECO:0000256" key="12">
    <source>
        <dbReference type="RuleBase" id="RU000471"/>
    </source>
</evidence>
<comment type="catalytic activity">
    <reaction evidence="13">
        <text>a ubiquinone + NADH + 5 H(+)(in) = a ubiquinol + NAD(+) + 4 H(+)(out)</text>
        <dbReference type="Rhea" id="RHEA:29091"/>
        <dbReference type="Rhea" id="RHEA-COMP:9565"/>
        <dbReference type="Rhea" id="RHEA-COMP:9566"/>
        <dbReference type="ChEBI" id="CHEBI:15378"/>
        <dbReference type="ChEBI" id="CHEBI:16389"/>
        <dbReference type="ChEBI" id="CHEBI:17976"/>
        <dbReference type="ChEBI" id="CHEBI:57540"/>
        <dbReference type="ChEBI" id="CHEBI:57945"/>
        <dbReference type="EC" id="7.1.1.2"/>
    </reaction>
</comment>
<evidence type="ECO:0000256" key="1">
    <source>
        <dbReference type="ARBA" id="ARBA00003257"/>
    </source>
</evidence>
<protein>
    <recommendedName>
        <fullName evidence="4 13">NADH-ubiquinone oxidoreductase chain 1</fullName>
        <ecNumber evidence="13">7.1.1.2</ecNumber>
    </recommendedName>
</protein>
<comment type="similarity">
    <text evidence="3 12">Belongs to the complex I subunit 1 family.</text>
</comment>
<dbReference type="Pfam" id="PF00146">
    <property type="entry name" value="NADHdh"/>
    <property type="match status" value="1"/>
</dbReference>
<keyword evidence="10 13" id="KW-0496">Mitochondrion</keyword>
<proteinExistence type="inferred from homology"/>
<reference evidence="15" key="2">
    <citation type="submission" date="2018-06" db="EMBL/GenBank/DDBJ databases">
        <authorList>
            <person name="Zheng B."/>
        </authorList>
    </citation>
    <scope>NUCLEOTIDE SEQUENCE</scope>
</reference>
<evidence type="ECO:0000313" key="15">
    <source>
        <dbReference type="EMBL" id="AYV97255.1"/>
    </source>
</evidence>
<dbReference type="InterPro" id="IPR018086">
    <property type="entry name" value="NADH_UbQ_OxRdtase_su1_CS"/>
</dbReference>
<organism evidence="15">
    <name type="scientific">Xiphydria sp. ZJUH 2008002</name>
    <dbReference type="NCBI Taxonomy" id="2488325"/>
    <lineage>
        <taxon>Eukaryota</taxon>
        <taxon>Metazoa</taxon>
        <taxon>Ecdysozoa</taxon>
        <taxon>Arthropoda</taxon>
        <taxon>Hexapoda</taxon>
        <taxon>Insecta</taxon>
        <taxon>Pterygota</taxon>
        <taxon>Neoptera</taxon>
        <taxon>Endopterygota</taxon>
        <taxon>Hymenoptera</taxon>
        <taxon>Xiphydrioidea</taxon>
        <taxon>Xiphydriidae</taxon>
        <taxon>Xiphydria</taxon>
    </lineage>
</organism>
<feature type="transmembrane region" description="Helical" evidence="14">
    <location>
        <begin position="228"/>
        <end position="250"/>
    </location>
</feature>
<evidence type="ECO:0000256" key="13">
    <source>
        <dbReference type="RuleBase" id="RU000473"/>
    </source>
</evidence>
<dbReference type="GO" id="GO:0009060">
    <property type="term" value="P:aerobic respiration"/>
    <property type="evidence" value="ECO:0007669"/>
    <property type="project" value="TreeGrafter"/>
</dbReference>
<feature type="transmembrane region" description="Helical" evidence="14">
    <location>
        <begin position="110"/>
        <end position="132"/>
    </location>
</feature>
<evidence type="ECO:0000256" key="9">
    <source>
        <dbReference type="ARBA" id="ARBA00023075"/>
    </source>
</evidence>
<dbReference type="GO" id="GO:0008137">
    <property type="term" value="F:NADH dehydrogenase (ubiquinone) activity"/>
    <property type="evidence" value="ECO:0007669"/>
    <property type="project" value="UniProtKB-EC"/>
</dbReference>
<dbReference type="AlphaFoldDB" id="A0A3G5BC87"/>
<keyword evidence="6 12" id="KW-0812">Transmembrane</keyword>
<dbReference type="PROSITE" id="PS00668">
    <property type="entry name" value="COMPLEX1_ND1_2"/>
    <property type="match status" value="1"/>
</dbReference>
<accession>A0A3G5BC87</accession>
<dbReference type="EMBL" id="MH422969">
    <property type="protein sequence ID" value="AYV97255.1"/>
    <property type="molecule type" value="Genomic_DNA"/>
</dbReference>
<feature type="transmembrane region" description="Helical" evidence="14">
    <location>
        <begin position="256"/>
        <end position="275"/>
    </location>
</feature>
<feature type="transmembrane region" description="Helical" evidence="14">
    <location>
        <begin position="295"/>
        <end position="317"/>
    </location>
</feature>
<feature type="transmembrane region" description="Helical" evidence="14">
    <location>
        <begin position="182"/>
        <end position="200"/>
    </location>
</feature>
<keyword evidence="7" id="KW-0999">Mitochondrion inner membrane</keyword>
<evidence type="ECO:0000256" key="14">
    <source>
        <dbReference type="SAM" id="Phobius"/>
    </source>
</evidence>
<reference evidence="15" key="1">
    <citation type="journal article" date="2018" name="Int. J. Biol. Macromol.">
        <title>The first two mitochondrial genomes of wood wasps (Hymenoptera: Symphyta): Novel gene rearrangements and higher-level phylogeny of the basal hymenopterans.</title>
        <authorList>
            <person name="Ma Y."/>
            <person name="Zheng B.Y."/>
            <person name="Zhu J.C."/>
            <person name="van Achterberg C."/>
            <person name="Tang P."/>
            <person name="Chen X.X."/>
        </authorList>
    </citation>
    <scope>NUCLEOTIDE SEQUENCE</scope>
</reference>
<dbReference type="PANTHER" id="PTHR11432:SF3">
    <property type="entry name" value="NADH-UBIQUINONE OXIDOREDUCTASE CHAIN 1"/>
    <property type="match status" value="1"/>
</dbReference>
<dbReference type="HAMAP" id="MF_01350">
    <property type="entry name" value="NDH1_NuoH"/>
    <property type="match status" value="1"/>
</dbReference>
<dbReference type="PANTHER" id="PTHR11432">
    <property type="entry name" value="NADH DEHYDROGENASE SUBUNIT 1"/>
    <property type="match status" value="1"/>
</dbReference>
<dbReference type="InterPro" id="IPR001694">
    <property type="entry name" value="NADH_UbQ_OxRdtase_su1/FPO"/>
</dbReference>
<sequence>MNFLMNYMFNVVVSSLILMMMVLISMSFFTLMERKILGYIQLRKGPNKLGVVGVIQPFSDAMKLFSKELILLIKVNYFFYLISPFFMLILILLYWMSIPYFTNLISFDLGMMYFFCCVSLSVYMIFISGWSSNSIYSTLGGVRAIAQTVSYEVSFILITLSLIMMMMSFSLIMFYFNQLNIWFVYLFFPIFLMFFISLLAEMNRTPFDFVESESELVSGFNVEYMSGLFAFLFMSEYSSMLFLGMIFSLMFFGGNLFYLSFYVKILLILFIMLWIRGTFPRFRYDKLMYLSWKIFLPISLNYLVYIMGLIYFFMLYLY</sequence>
<keyword evidence="8 14" id="KW-1133">Transmembrane helix</keyword>
<gene>
    <name evidence="15" type="primary">nad1</name>
</gene>
<dbReference type="GO" id="GO:0003954">
    <property type="term" value="F:NADH dehydrogenase activity"/>
    <property type="evidence" value="ECO:0007669"/>
    <property type="project" value="TreeGrafter"/>
</dbReference>
<comment type="subcellular location">
    <subcellularLocation>
        <location evidence="2 12">Mitochondrion inner membrane</location>
        <topology evidence="2 12">Multi-pass membrane protein</topology>
    </subcellularLocation>
</comment>
<dbReference type="EC" id="7.1.1.2" evidence="13"/>
<evidence type="ECO:0000256" key="5">
    <source>
        <dbReference type="ARBA" id="ARBA00022448"/>
    </source>
</evidence>
<feature type="transmembrane region" description="Helical" evidence="14">
    <location>
        <begin position="12"/>
        <end position="32"/>
    </location>
</feature>